<keyword evidence="1" id="KW-0677">Repeat</keyword>
<dbReference type="Proteomes" id="UP000606974">
    <property type="component" value="Unassembled WGS sequence"/>
</dbReference>
<dbReference type="OrthoDB" id="3219396at2759"/>
<keyword evidence="5" id="KW-1185">Reference proteome</keyword>
<dbReference type="PROSITE" id="PS51073">
    <property type="entry name" value="RPEL"/>
    <property type="match status" value="1"/>
</dbReference>
<sequence>MAQLDSLPPEIVLHILTFLSIPDLLSLSRTSHTLRALALDPVLHTQRLYCASQSLEYYLSQRPSLDTLRPPNRSIYLTRTHLLARSISRSLITIRLNRNLFERPSSVELVVRGILPRECTSYDSPISPALFARRQSFLRERLRNALGRKLQRRPSVASLVELNILPEECTRKGGNAVAPGLVERRRRVMKESLKDGLRVWVERRAVLMQRRKEEGEKEGLGVKGLVRRFTRRMLEEKGEADAGVGGLQRQKRKAQARWGREAEIAKRWEEERREMLGGGCSQPTRAHVLGLKRFWEGVTKAAAD</sequence>
<evidence type="ECO:0000256" key="2">
    <source>
        <dbReference type="PROSITE-ProRule" id="PRU00401"/>
    </source>
</evidence>
<reference evidence="4" key="1">
    <citation type="submission" date="2020-02" db="EMBL/GenBank/DDBJ databases">
        <authorList>
            <person name="Palmer J.M."/>
        </authorList>
    </citation>
    <scope>NUCLEOTIDE SEQUENCE</scope>
    <source>
        <strain evidence="4">EPUS1.4</strain>
        <tissue evidence="4">Thallus</tissue>
    </source>
</reference>
<evidence type="ECO:0000313" key="4">
    <source>
        <dbReference type="EMBL" id="KAF7511085.1"/>
    </source>
</evidence>
<dbReference type="SUPFAM" id="SSF81383">
    <property type="entry name" value="F-box domain"/>
    <property type="match status" value="1"/>
</dbReference>
<dbReference type="SMART" id="SM00707">
    <property type="entry name" value="RPEL"/>
    <property type="match status" value="2"/>
</dbReference>
<accession>A0A8H7ATZ0</accession>
<dbReference type="InterPro" id="IPR004018">
    <property type="entry name" value="RPEL_repeat"/>
</dbReference>
<feature type="repeat" description="RPEL" evidence="2">
    <location>
        <begin position="144"/>
        <end position="169"/>
    </location>
</feature>
<evidence type="ECO:0000256" key="1">
    <source>
        <dbReference type="ARBA" id="ARBA00022737"/>
    </source>
</evidence>
<dbReference type="PROSITE" id="PS50181">
    <property type="entry name" value="FBOX"/>
    <property type="match status" value="1"/>
</dbReference>
<name>A0A8H7ATZ0_9EURO</name>
<dbReference type="SMART" id="SM00256">
    <property type="entry name" value="FBOX"/>
    <property type="match status" value="1"/>
</dbReference>
<dbReference type="EMBL" id="JAACFV010000023">
    <property type="protein sequence ID" value="KAF7511085.1"/>
    <property type="molecule type" value="Genomic_DNA"/>
</dbReference>
<gene>
    <name evidence="4" type="ORF">GJ744_005316</name>
</gene>
<dbReference type="Gene3D" id="6.10.140.2040">
    <property type="match status" value="1"/>
</dbReference>
<evidence type="ECO:0000313" key="5">
    <source>
        <dbReference type="Proteomes" id="UP000606974"/>
    </source>
</evidence>
<dbReference type="InterPro" id="IPR036047">
    <property type="entry name" value="F-box-like_dom_sf"/>
</dbReference>
<feature type="domain" description="F-box" evidence="3">
    <location>
        <begin position="1"/>
        <end position="48"/>
    </location>
</feature>
<proteinExistence type="predicted"/>
<dbReference type="InterPro" id="IPR001810">
    <property type="entry name" value="F-box_dom"/>
</dbReference>
<evidence type="ECO:0000259" key="3">
    <source>
        <dbReference type="PROSITE" id="PS50181"/>
    </source>
</evidence>
<dbReference type="Pfam" id="PF12937">
    <property type="entry name" value="F-box-like"/>
    <property type="match status" value="1"/>
</dbReference>
<protein>
    <recommendedName>
        <fullName evidence="3">F-box domain-containing protein</fullName>
    </recommendedName>
</protein>
<dbReference type="Gene3D" id="1.20.1280.50">
    <property type="match status" value="1"/>
</dbReference>
<organism evidence="4 5">
    <name type="scientific">Endocarpon pusillum</name>
    <dbReference type="NCBI Taxonomy" id="364733"/>
    <lineage>
        <taxon>Eukaryota</taxon>
        <taxon>Fungi</taxon>
        <taxon>Dikarya</taxon>
        <taxon>Ascomycota</taxon>
        <taxon>Pezizomycotina</taxon>
        <taxon>Eurotiomycetes</taxon>
        <taxon>Chaetothyriomycetidae</taxon>
        <taxon>Verrucariales</taxon>
        <taxon>Verrucariaceae</taxon>
        <taxon>Endocarpon</taxon>
    </lineage>
</organism>
<dbReference type="AlphaFoldDB" id="A0A8H7ATZ0"/>
<comment type="caution">
    <text evidence="4">The sequence shown here is derived from an EMBL/GenBank/DDBJ whole genome shotgun (WGS) entry which is preliminary data.</text>
</comment>